<evidence type="ECO:0000313" key="2">
    <source>
        <dbReference type="Proteomes" id="UP000008062"/>
    </source>
</evidence>
<name>F9XS96_ZYMTI</name>
<sequence>MDDRWGTWLAGTPAQLLRDKIVPSGHRRIFIGPSGESFSQCGHDVEDIPVPIAACLTYDPSTEGGAQYSVAHIAFTTAQQIGRRPIWMCLPDEAPDSATLRIIGSILLALEIPVHFCVHGPGRELHRMDIFKLKDFDNETTKALRKAFDDKTNQAPRKAV</sequence>
<dbReference type="VEuPathDB" id="FungiDB:ZTRI_21.23"/>
<gene>
    <name evidence="1" type="ORF">MYCGRDRAFT_98086</name>
</gene>
<protein>
    <submittedName>
        <fullName evidence="1">Uncharacterized protein</fullName>
    </submittedName>
</protein>
<reference evidence="1 2" key="1">
    <citation type="journal article" date="2011" name="PLoS Genet.">
        <title>Finished genome of the fungal wheat pathogen Mycosphaerella graminicola reveals dispensome structure, chromosome plasticity, and stealth pathogenesis.</title>
        <authorList>
            <person name="Goodwin S.B."/>
            <person name="Ben M'barek S."/>
            <person name="Dhillon B."/>
            <person name="Wittenberg A.H.J."/>
            <person name="Crane C.F."/>
            <person name="Hane J.K."/>
            <person name="Foster A.J."/>
            <person name="Van der Lee T.A.J."/>
            <person name="Grimwood J."/>
            <person name="Aerts A."/>
            <person name="Antoniw J."/>
            <person name="Bailey A."/>
            <person name="Bluhm B."/>
            <person name="Bowler J."/>
            <person name="Bristow J."/>
            <person name="van der Burgt A."/>
            <person name="Canto-Canche B."/>
            <person name="Churchill A.C.L."/>
            <person name="Conde-Ferraez L."/>
            <person name="Cools H.J."/>
            <person name="Coutinho P.M."/>
            <person name="Csukai M."/>
            <person name="Dehal P."/>
            <person name="De Wit P."/>
            <person name="Donzelli B."/>
            <person name="van de Geest H.C."/>
            <person name="van Ham R.C.H.J."/>
            <person name="Hammond-Kosack K.E."/>
            <person name="Henrissat B."/>
            <person name="Kilian A."/>
            <person name="Kobayashi A.K."/>
            <person name="Koopmann E."/>
            <person name="Kourmpetis Y."/>
            <person name="Kuzniar A."/>
            <person name="Lindquist E."/>
            <person name="Lombard V."/>
            <person name="Maliepaard C."/>
            <person name="Martins N."/>
            <person name="Mehrabi R."/>
            <person name="Nap J.P.H."/>
            <person name="Ponomarenko A."/>
            <person name="Rudd J.J."/>
            <person name="Salamov A."/>
            <person name="Schmutz J."/>
            <person name="Schouten H.J."/>
            <person name="Shapiro H."/>
            <person name="Stergiopoulos I."/>
            <person name="Torriani S.F.F."/>
            <person name="Tu H."/>
            <person name="de Vries R.P."/>
            <person name="Waalwijk C."/>
            <person name="Ware S.B."/>
            <person name="Wiebenga A."/>
            <person name="Zwiers L.-H."/>
            <person name="Oliver R.P."/>
            <person name="Grigoriev I.V."/>
            <person name="Kema G.H.J."/>
        </authorList>
    </citation>
    <scope>NUCLEOTIDE SEQUENCE [LARGE SCALE GENOMIC DNA]</scope>
    <source>
        <strain evidence="2">CBS 115943 / IPO323</strain>
    </source>
</reference>
<organism evidence="1 2">
    <name type="scientific">Zymoseptoria tritici (strain CBS 115943 / IPO323)</name>
    <name type="common">Speckled leaf blotch fungus</name>
    <name type="synonym">Septoria tritici</name>
    <dbReference type="NCBI Taxonomy" id="336722"/>
    <lineage>
        <taxon>Eukaryota</taxon>
        <taxon>Fungi</taxon>
        <taxon>Dikarya</taxon>
        <taxon>Ascomycota</taxon>
        <taxon>Pezizomycotina</taxon>
        <taxon>Dothideomycetes</taxon>
        <taxon>Dothideomycetidae</taxon>
        <taxon>Mycosphaerellales</taxon>
        <taxon>Mycosphaerellaceae</taxon>
        <taxon>Zymoseptoria</taxon>
    </lineage>
</organism>
<keyword evidence="2" id="KW-1185">Reference proteome</keyword>
<dbReference type="RefSeq" id="XP_003846901.1">
    <property type="nucleotide sequence ID" value="XM_003846853.1"/>
</dbReference>
<dbReference type="AlphaFoldDB" id="F9XS96"/>
<accession>F9XS96</accession>
<dbReference type="HOGENOM" id="CLU_1653535_0_0_1"/>
<dbReference type="InParanoid" id="F9XS96"/>
<proteinExistence type="predicted"/>
<dbReference type="GeneID" id="13396648"/>
<dbReference type="EMBL" id="CM001216">
    <property type="protein sequence ID" value="EGP81877.1"/>
    <property type="molecule type" value="Genomic_DNA"/>
</dbReference>
<evidence type="ECO:0000313" key="1">
    <source>
        <dbReference type="EMBL" id="EGP81877.1"/>
    </source>
</evidence>
<dbReference type="KEGG" id="ztr:MYCGRDRAFT_98086"/>
<dbReference type="Proteomes" id="UP000008062">
    <property type="component" value="Chromosome 21"/>
</dbReference>